<dbReference type="Proteomes" id="UP000664203">
    <property type="component" value="Unassembled WGS sequence"/>
</dbReference>
<feature type="transmembrane region" description="Helical" evidence="2">
    <location>
        <begin position="12"/>
        <end position="35"/>
    </location>
</feature>
<comment type="caution">
    <text evidence="3">The sequence shown here is derived from an EMBL/GenBank/DDBJ whole genome shotgun (WGS) entry which is preliminary data.</text>
</comment>
<name>A0A8H3G8S9_9LECA</name>
<gene>
    <name evidence="3" type="ORF">ALECFALPRED_007463</name>
</gene>
<feature type="transmembrane region" description="Helical" evidence="2">
    <location>
        <begin position="47"/>
        <end position="68"/>
    </location>
</feature>
<evidence type="ECO:0000313" key="3">
    <source>
        <dbReference type="EMBL" id="CAF9937965.1"/>
    </source>
</evidence>
<evidence type="ECO:0000256" key="1">
    <source>
        <dbReference type="SAM" id="MobiDB-lite"/>
    </source>
</evidence>
<feature type="region of interest" description="Disordered" evidence="1">
    <location>
        <begin position="183"/>
        <end position="227"/>
    </location>
</feature>
<accession>A0A8H3G8S9</accession>
<protein>
    <submittedName>
        <fullName evidence="3">Uncharacterized protein</fullName>
    </submittedName>
</protein>
<feature type="transmembrane region" description="Helical" evidence="2">
    <location>
        <begin position="115"/>
        <end position="141"/>
    </location>
</feature>
<evidence type="ECO:0000256" key="2">
    <source>
        <dbReference type="SAM" id="Phobius"/>
    </source>
</evidence>
<feature type="transmembrane region" description="Helical" evidence="2">
    <location>
        <begin position="75"/>
        <end position="95"/>
    </location>
</feature>
<keyword evidence="2" id="KW-1133">Transmembrane helix</keyword>
<sequence length="257" mass="28315">MAKDTCRRSPWLKSVLIPFWIIQLLFMCILLGAQIWAALTGLEASGLLQIIICAVCIILDVTEIILFARGTLQPITYLVFQCVKTKLWFIVFLIAAVGGVREESVSSESGDVELILLSGLIEAVVLLVAYISTLIYGSVIYHRHRRHHRHSISPLDHERYDRFHNSPYGEAGIVEAHYQRDAGNGQHTEEDSPPVYEGGPTEPFESAGEEQVSRPSPGIGFGQEVGGEGEVHELAAIRSVRSSKKGVLRVRVEGALG</sequence>
<reference evidence="3" key="1">
    <citation type="submission" date="2021-03" db="EMBL/GenBank/DDBJ databases">
        <authorList>
            <person name="Tagirdzhanova G."/>
        </authorList>
    </citation>
    <scope>NUCLEOTIDE SEQUENCE</scope>
</reference>
<dbReference type="OrthoDB" id="5211263at2759"/>
<keyword evidence="2" id="KW-0472">Membrane</keyword>
<dbReference type="AlphaFoldDB" id="A0A8H3G8S9"/>
<evidence type="ECO:0000313" key="4">
    <source>
        <dbReference type="Proteomes" id="UP000664203"/>
    </source>
</evidence>
<keyword evidence="4" id="KW-1185">Reference proteome</keyword>
<keyword evidence="2" id="KW-0812">Transmembrane</keyword>
<dbReference type="EMBL" id="CAJPDR010000496">
    <property type="protein sequence ID" value="CAF9937965.1"/>
    <property type="molecule type" value="Genomic_DNA"/>
</dbReference>
<organism evidence="3 4">
    <name type="scientific">Alectoria fallacina</name>
    <dbReference type="NCBI Taxonomy" id="1903189"/>
    <lineage>
        <taxon>Eukaryota</taxon>
        <taxon>Fungi</taxon>
        <taxon>Dikarya</taxon>
        <taxon>Ascomycota</taxon>
        <taxon>Pezizomycotina</taxon>
        <taxon>Lecanoromycetes</taxon>
        <taxon>OSLEUM clade</taxon>
        <taxon>Lecanoromycetidae</taxon>
        <taxon>Lecanorales</taxon>
        <taxon>Lecanorineae</taxon>
        <taxon>Parmeliaceae</taxon>
        <taxon>Alectoria</taxon>
    </lineage>
</organism>
<proteinExistence type="predicted"/>